<gene>
    <name evidence="2" type="ORF">EV691_12753</name>
</gene>
<dbReference type="AlphaFoldDB" id="A0A4R1PLW3"/>
<dbReference type="GO" id="GO:0016020">
    <property type="term" value="C:membrane"/>
    <property type="evidence" value="ECO:0007669"/>
    <property type="project" value="InterPro"/>
</dbReference>
<reference evidence="2 3" key="1">
    <citation type="submission" date="2019-03" db="EMBL/GenBank/DDBJ databases">
        <title>Genomic Encyclopedia of Type Strains, Phase IV (KMG-IV): sequencing the most valuable type-strain genomes for metagenomic binning, comparative biology and taxonomic classification.</title>
        <authorList>
            <person name="Goeker M."/>
        </authorList>
    </citation>
    <scope>NUCLEOTIDE SEQUENCE [LARGE SCALE GENOMIC DNA]</scope>
    <source>
        <strain evidence="2 3">DSM 2286</strain>
    </source>
</reference>
<protein>
    <submittedName>
        <fullName evidence="2">LamB porin</fullName>
    </submittedName>
</protein>
<dbReference type="Pfam" id="PF02264">
    <property type="entry name" value="LamB"/>
    <property type="match status" value="1"/>
</dbReference>
<dbReference type="SUPFAM" id="SSF56935">
    <property type="entry name" value="Porins"/>
    <property type="match status" value="1"/>
</dbReference>
<sequence length="138" mass="15343">MRPVYAFTETFKLSAEIGHDQIKATDGTRKLTKFTVAPTWSLSGPGFWARPELRVFYTYATWNEAAQRAASEMDPESARSETGALIDRAHAPAWARCRGHFGSAPLGRRSARPWAPTQERGSHQTALKGLGFRPERPA</sequence>
<dbReference type="Proteomes" id="UP000295169">
    <property type="component" value="Unassembled WGS sequence"/>
</dbReference>
<feature type="region of interest" description="Disordered" evidence="1">
    <location>
        <begin position="102"/>
        <end position="138"/>
    </location>
</feature>
<dbReference type="EMBL" id="SMMU01000027">
    <property type="protein sequence ID" value="TCL27173.1"/>
    <property type="molecule type" value="Genomic_DNA"/>
</dbReference>
<dbReference type="GO" id="GO:0034219">
    <property type="term" value="P:carbohydrate transmembrane transport"/>
    <property type="evidence" value="ECO:0007669"/>
    <property type="project" value="InterPro"/>
</dbReference>
<organism evidence="2 3">
    <name type="scientific">Azotobacter chroococcum</name>
    <dbReference type="NCBI Taxonomy" id="353"/>
    <lineage>
        <taxon>Bacteria</taxon>
        <taxon>Pseudomonadati</taxon>
        <taxon>Pseudomonadota</taxon>
        <taxon>Gammaproteobacteria</taxon>
        <taxon>Pseudomonadales</taxon>
        <taxon>Pseudomonadaceae</taxon>
        <taxon>Azotobacter</taxon>
    </lineage>
</organism>
<evidence type="ECO:0000256" key="1">
    <source>
        <dbReference type="SAM" id="MobiDB-lite"/>
    </source>
</evidence>
<name>A0A4R1PLW3_9GAMM</name>
<evidence type="ECO:0000313" key="3">
    <source>
        <dbReference type="Proteomes" id="UP000295169"/>
    </source>
</evidence>
<proteinExistence type="predicted"/>
<dbReference type="InterPro" id="IPR036998">
    <property type="entry name" value="Porin_LamB_sf"/>
</dbReference>
<evidence type="ECO:0000313" key="2">
    <source>
        <dbReference type="EMBL" id="TCL27173.1"/>
    </source>
</evidence>
<comment type="caution">
    <text evidence="2">The sequence shown here is derived from an EMBL/GenBank/DDBJ whole genome shotgun (WGS) entry which is preliminary data.</text>
</comment>
<accession>A0A4R1PLW3</accession>
<dbReference type="InterPro" id="IPR003192">
    <property type="entry name" value="Porin_LamB"/>
</dbReference>
<dbReference type="GO" id="GO:0015288">
    <property type="term" value="F:porin activity"/>
    <property type="evidence" value="ECO:0007669"/>
    <property type="project" value="InterPro"/>
</dbReference>
<dbReference type="Gene3D" id="2.40.170.10">
    <property type="entry name" value="Porin, LamB type"/>
    <property type="match status" value="1"/>
</dbReference>